<name>A0A544VUY4_9MYCO</name>
<evidence type="ECO:0000313" key="2">
    <source>
        <dbReference type="EMBL" id="TQR83799.1"/>
    </source>
</evidence>
<comment type="caution">
    <text evidence="2">The sequence shown here is derived from an EMBL/GenBank/DDBJ whole genome shotgun (WGS) entry which is preliminary data.</text>
</comment>
<keyword evidence="1" id="KW-0732">Signal</keyword>
<dbReference type="PROSITE" id="PS51257">
    <property type="entry name" value="PROKAR_LIPOPROTEIN"/>
    <property type="match status" value="1"/>
</dbReference>
<protein>
    <recommendedName>
        <fullName evidence="4">Lipoprotein LppI</fullName>
    </recommendedName>
</protein>
<feature type="chain" id="PRO_5021836794" description="Lipoprotein LppI" evidence="1">
    <location>
        <begin position="25"/>
        <end position="161"/>
    </location>
</feature>
<evidence type="ECO:0000313" key="3">
    <source>
        <dbReference type="Proteomes" id="UP000315759"/>
    </source>
</evidence>
<dbReference type="EMBL" id="VIFX01000039">
    <property type="protein sequence ID" value="TQR83799.1"/>
    <property type="molecule type" value="Genomic_DNA"/>
</dbReference>
<proteinExistence type="predicted"/>
<feature type="signal peptide" evidence="1">
    <location>
        <begin position="1"/>
        <end position="24"/>
    </location>
</feature>
<gene>
    <name evidence="2" type="ORF">D8S82_25350</name>
</gene>
<evidence type="ECO:0008006" key="4">
    <source>
        <dbReference type="Google" id="ProtNLM"/>
    </source>
</evidence>
<accession>A0A544VUY4</accession>
<evidence type="ECO:0000256" key="1">
    <source>
        <dbReference type="SAM" id="SignalP"/>
    </source>
</evidence>
<dbReference type="AlphaFoldDB" id="A0A544VUY4"/>
<dbReference type="RefSeq" id="WP_142554750.1">
    <property type="nucleotide sequence ID" value="NZ_VIFX01000039.1"/>
</dbReference>
<keyword evidence="3" id="KW-1185">Reference proteome</keyword>
<dbReference type="Proteomes" id="UP000315759">
    <property type="component" value="Unassembled WGS sequence"/>
</dbReference>
<sequence length="161" mass="16706">MRGIRWIAVAAFSLAACSPTSKTAQPPPGFPDVRDFTAVSPDDPKSTLPSFRTPQQISCVVDFGDRSSIVCSGDLRGLPQSVGGTGCPSVRKADASAGDAPYVFERSGPDCASSRAMPLSAGQKVVGKNGTCVVGDDQLVACIDADNRHGFVLQPSGSWAF</sequence>
<reference evidence="2 3" key="1">
    <citation type="submission" date="2018-10" db="EMBL/GenBank/DDBJ databases">
        <title>Draft genome of Mycobacterium hodleri strain B.</title>
        <authorList>
            <person name="Amande T.J."/>
            <person name="Mcgenity T.J."/>
        </authorList>
    </citation>
    <scope>NUCLEOTIDE SEQUENCE [LARGE SCALE GENOMIC DNA]</scope>
    <source>
        <strain evidence="2 3">B</strain>
    </source>
</reference>
<organism evidence="2 3">
    <name type="scientific">Mycolicibacterium hodleri</name>
    <dbReference type="NCBI Taxonomy" id="49897"/>
    <lineage>
        <taxon>Bacteria</taxon>
        <taxon>Bacillati</taxon>
        <taxon>Actinomycetota</taxon>
        <taxon>Actinomycetes</taxon>
        <taxon>Mycobacteriales</taxon>
        <taxon>Mycobacteriaceae</taxon>
        <taxon>Mycolicibacterium</taxon>
    </lineage>
</organism>